<evidence type="ECO:0000313" key="8">
    <source>
        <dbReference type="Proteomes" id="UP000823914"/>
    </source>
</evidence>
<keyword evidence="5" id="KW-0143">Chaperone</keyword>
<reference evidence="7" key="2">
    <citation type="submission" date="2021-04" db="EMBL/GenBank/DDBJ databases">
        <authorList>
            <person name="Gilroy R."/>
        </authorList>
    </citation>
    <scope>NUCLEOTIDE SEQUENCE</scope>
    <source>
        <strain evidence="7">Gambia15-2214</strain>
    </source>
</reference>
<keyword evidence="7" id="KW-0966">Cell projection</keyword>
<dbReference type="InterPro" id="IPR003713">
    <property type="entry name" value="FliS"/>
</dbReference>
<protein>
    <recommendedName>
        <fullName evidence="6">Flagellar secretion chaperone FliS</fullName>
    </recommendedName>
</protein>
<proteinExistence type="inferred from homology"/>
<evidence type="ECO:0000313" key="7">
    <source>
        <dbReference type="EMBL" id="MBU3849582.1"/>
    </source>
</evidence>
<evidence type="ECO:0000256" key="6">
    <source>
        <dbReference type="PIRNR" id="PIRNR039090"/>
    </source>
</evidence>
<evidence type="ECO:0000256" key="4">
    <source>
        <dbReference type="ARBA" id="ARBA00022795"/>
    </source>
</evidence>
<dbReference type="NCBIfam" id="TIGR00208">
    <property type="entry name" value="fliS"/>
    <property type="match status" value="1"/>
</dbReference>
<name>A0A9E2L2D2_9SPIR</name>
<keyword evidence="7" id="KW-0969">Cilium</keyword>
<dbReference type="CDD" id="cd16098">
    <property type="entry name" value="FliS"/>
    <property type="match status" value="1"/>
</dbReference>
<evidence type="ECO:0000256" key="5">
    <source>
        <dbReference type="ARBA" id="ARBA00023186"/>
    </source>
</evidence>
<dbReference type="InterPro" id="IPR036584">
    <property type="entry name" value="FliS_sf"/>
</dbReference>
<dbReference type="Gene3D" id="1.20.120.340">
    <property type="entry name" value="Flagellar protein FliS"/>
    <property type="match status" value="1"/>
</dbReference>
<dbReference type="PANTHER" id="PTHR34773:SF1">
    <property type="entry name" value="FLAGELLAR SECRETION CHAPERONE FLIS"/>
    <property type="match status" value="1"/>
</dbReference>
<evidence type="ECO:0000256" key="1">
    <source>
        <dbReference type="ARBA" id="ARBA00004514"/>
    </source>
</evidence>
<evidence type="ECO:0000256" key="3">
    <source>
        <dbReference type="ARBA" id="ARBA00022490"/>
    </source>
</evidence>
<dbReference type="PIRSF" id="PIRSF039090">
    <property type="entry name" value="Flis"/>
    <property type="match status" value="1"/>
</dbReference>
<dbReference type="PANTHER" id="PTHR34773">
    <property type="entry name" value="FLAGELLAR SECRETION CHAPERONE FLIS"/>
    <property type="match status" value="1"/>
</dbReference>
<dbReference type="Pfam" id="PF02561">
    <property type="entry name" value="FliS"/>
    <property type="match status" value="1"/>
</dbReference>
<dbReference type="GO" id="GO:0044780">
    <property type="term" value="P:bacterial-type flagellum assembly"/>
    <property type="evidence" value="ECO:0007669"/>
    <property type="project" value="InterPro"/>
</dbReference>
<gene>
    <name evidence="7" type="primary">fliS</name>
    <name evidence="7" type="ORF">IAA16_03355</name>
</gene>
<comment type="caution">
    <text evidence="7">The sequence shown here is derived from an EMBL/GenBank/DDBJ whole genome shotgun (WGS) entry which is preliminary data.</text>
</comment>
<dbReference type="AlphaFoldDB" id="A0A9E2L2D2"/>
<dbReference type="EMBL" id="JAHLFV010000072">
    <property type="protein sequence ID" value="MBU3849582.1"/>
    <property type="molecule type" value="Genomic_DNA"/>
</dbReference>
<dbReference type="GO" id="GO:0005829">
    <property type="term" value="C:cytosol"/>
    <property type="evidence" value="ECO:0007669"/>
    <property type="project" value="UniProtKB-SubCell"/>
</dbReference>
<dbReference type="Proteomes" id="UP000823914">
    <property type="component" value="Unassembled WGS sequence"/>
</dbReference>
<organism evidence="7 8">
    <name type="scientific">Candidatus Treponema excrementipullorum</name>
    <dbReference type="NCBI Taxonomy" id="2838768"/>
    <lineage>
        <taxon>Bacteria</taxon>
        <taxon>Pseudomonadati</taxon>
        <taxon>Spirochaetota</taxon>
        <taxon>Spirochaetia</taxon>
        <taxon>Spirochaetales</taxon>
        <taxon>Treponemataceae</taxon>
        <taxon>Treponema</taxon>
    </lineage>
</organism>
<comment type="subcellular location">
    <subcellularLocation>
        <location evidence="1 6">Cytoplasm</location>
        <location evidence="1 6">Cytosol</location>
    </subcellularLocation>
</comment>
<keyword evidence="4 6" id="KW-1005">Bacterial flagellum biogenesis</keyword>
<evidence type="ECO:0000256" key="2">
    <source>
        <dbReference type="ARBA" id="ARBA00008787"/>
    </source>
</evidence>
<sequence>MGYSQSYGAYSAYRETGVRTATRGKLVVMLYDEAIKQLEYAMSYLLASNKIEAAHIEQFSKHILKVQEIITELMVSLDMDAGGDIAKNLMSLYIYFNQELLNVSINHNRAKISFIQDMLVQLRDAWAEAASESGNAPQSMVTAGIDING</sequence>
<reference evidence="7" key="1">
    <citation type="journal article" date="2021" name="PeerJ">
        <title>Extensive microbial diversity within the chicken gut microbiome revealed by metagenomics and culture.</title>
        <authorList>
            <person name="Gilroy R."/>
            <person name="Ravi A."/>
            <person name="Getino M."/>
            <person name="Pursley I."/>
            <person name="Horton D.L."/>
            <person name="Alikhan N.F."/>
            <person name="Baker D."/>
            <person name="Gharbi K."/>
            <person name="Hall N."/>
            <person name="Watson M."/>
            <person name="Adriaenssens E.M."/>
            <person name="Foster-Nyarko E."/>
            <person name="Jarju S."/>
            <person name="Secka A."/>
            <person name="Antonio M."/>
            <person name="Oren A."/>
            <person name="Chaudhuri R.R."/>
            <person name="La Ragione R."/>
            <person name="Hildebrand F."/>
            <person name="Pallen M.J."/>
        </authorList>
    </citation>
    <scope>NUCLEOTIDE SEQUENCE</scope>
    <source>
        <strain evidence="7">Gambia15-2214</strain>
    </source>
</reference>
<keyword evidence="7" id="KW-0282">Flagellum</keyword>
<keyword evidence="3 6" id="KW-0963">Cytoplasm</keyword>
<dbReference type="SUPFAM" id="SSF101116">
    <property type="entry name" value="Flagellar export chaperone FliS"/>
    <property type="match status" value="1"/>
</dbReference>
<comment type="similarity">
    <text evidence="2 6">Belongs to the FliS family.</text>
</comment>
<accession>A0A9E2L2D2</accession>
<dbReference type="GO" id="GO:0071973">
    <property type="term" value="P:bacterial-type flagellum-dependent cell motility"/>
    <property type="evidence" value="ECO:0007669"/>
    <property type="project" value="TreeGrafter"/>
</dbReference>